<keyword evidence="3" id="KW-1185">Reference proteome</keyword>
<feature type="region of interest" description="Disordered" evidence="1">
    <location>
        <begin position="211"/>
        <end position="247"/>
    </location>
</feature>
<feature type="region of interest" description="Disordered" evidence="1">
    <location>
        <begin position="454"/>
        <end position="487"/>
    </location>
</feature>
<gene>
    <name evidence="2" type="ORF">ACOC_LOCUS9259</name>
</gene>
<feature type="compositionally biased region" description="Low complexity" evidence="1">
    <location>
        <begin position="932"/>
        <end position="944"/>
    </location>
</feature>
<dbReference type="AlphaFoldDB" id="A0A158PJV7"/>
<dbReference type="OMA" id="RRPCSAY"/>
<protein>
    <submittedName>
        <fullName evidence="4">PUM-HD domain-containing protein</fullName>
    </submittedName>
</protein>
<reference evidence="4" key="1">
    <citation type="submission" date="2016-04" db="UniProtKB">
        <authorList>
            <consortium name="WormBaseParasite"/>
        </authorList>
    </citation>
    <scope>IDENTIFICATION</scope>
</reference>
<evidence type="ECO:0000313" key="4">
    <source>
        <dbReference type="WBParaSite" id="ACOC_0000925801-mRNA-1"/>
    </source>
</evidence>
<proteinExistence type="predicted"/>
<feature type="compositionally biased region" description="Basic and acidic residues" evidence="1">
    <location>
        <begin position="373"/>
        <end position="389"/>
    </location>
</feature>
<dbReference type="EMBL" id="UYYA01004269">
    <property type="protein sequence ID" value="VDM60844.1"/>
    <property type="molecule type" value="Genomic_DNA"/>
</dbReference>
<evidence type="ECO:0000256" key="1">
    <source>
        <dbReference type="SAM" id="MobiDB-lite"/>
    </source>
</evidence>
<feature type="compositionally biased region" description="Basic and acidic residues" evidence="1">
    <location>
        <begin position="469"/>
        <end position="481"/>
    </location>
</feature>
<feature type="region of interest" description="Disordered" evidence="1">
    <location>
        <begin position="262"/>
        <end position="317"/>
    </location>
</feature>
<evidence type="ECO:0000313" key="2">
    <source>
        <dbReference type="EMBL" id="VDM60844.1"/>
    </source>
</evidence>
<dbReference type="WBParaSite" id="ACOC_0000925801-mRNA-1">
    <property type="protein sequence ID" value="ACOC_0000925801-mRNA-1"/>
    <property type="gene ID" value="ACOC_0000925801"/>
</dbReference>
<name>A0A158PJV7_ANGCS</name>
<feature type="compositionally biased region" description="Basic and acidic residues" evidence="1">
    <location>
        <begin position="223"/>
        <end position="235"/>
    </location>
</feature>
<feature type="region of interest" description="Disordered" evidence="1">
    <location>
        <begin position="916"/>
        <end position="951"/>
    </location>
</feature>
<feature type="compositionally biased region" description="Polar residues" evidence="1">
    <location>
        <begin position="607"/>
        <end position="632"/>
    </location>
</feature>
<feature type="region of interest" description="Disordered" evidence="1">
    <location>
        <begin position="549"/>
        <end position="686"/>
    </location>
</feature>
<feature type="compositionally biased region" description="Polar residues" evidence="1">
    <location>
        <begin position="657"/>
        <end position="668"/>
    </location>
</feature>
<feature type="region of interest" description="Disordered" evidence="1">
    <location>
        <begin position="336"/>
        <end position="429"/>
    </location>
</feature>
<feature type="compositionally biased region" description="Basic and acidic residues" evidence="1">
    <location>
        <begin position="398"/>
        <end position="418"/>
    </location>
</feature>
<organism evidence="4">
    <name type="scientific">Angiostrongylus costaricensis</name>
    <name type="common">Nematode worm</name>
    <dbReference type="NCBI Taxonomy" id="334426"/>
    <lineage>
        <taxon>Eukaryota</taxon>
        <taxon>Metazoa</taxon>
        <taxon>Ecdysozoa</taxon>
        <taxon>Nematoda</taxon>
        <taxon>Chromadorea</taxon>
        <taxon>Rhabditida</taxon>
        <taxon>Rhabditina</taxon>
        <taxon>Rhabditomorpha</taxon>
        <taxon>Strongyloidea</taxon>
        <taxon>Metastrongylidae</taxon>
        <taxon>Angiostrongylus</taxon>
    </lineage>
</organism>
<sequence>MPVNRRIAFFQTDLLRPVSVRPTECGRKRWSANCALSVLPELEMMSSNDSLIGGRREHSDEVMQRASDVPFHRANLFPSSLALVQLLGDRFIDILVPVLESEIQESVHPSSNATTTKRDDVGCHHAQPRVIPQGGIPIQGQVLVDPATGQHYIVPQTPFFPPTVQTMYFHHPPAVYYPYGQVPPQGYVMQSNTSQAQYSVPIATYQQLPYGFRPGYAPSTNSPEDRRDDDRRLEDPPPSSPSVSMATQSTFFGGMRSCTSTLSVAQQHRRDITRPNSDFQRIPDEFHHRQGSSEFGRSTESFSHTGGGDGFRIAERTPLYGGPPQWWGRQRDDHAGSLAEVGSPRPQHLASAQNTTVCEPESSRSRQTPAKAVRMDIDFSKIDESEAPRPRAHMSRSIRMDIDLSKLPDDNKMAEKRGPQRASATAFTVNFDPTTEGVSLQDAARKSAQARRILGRRSAGGSVSSSASQKDRESRSTELPESHSSNKRYLLNKLLEGEGHKVDETCIHGPEHDERKENDVSSEAGTYVVGRTKICSQTVDKQVHQRNLGLASSGSDGSPVPRQKALVSPTKPCTSARKVNTKSESNTTNRASSSVARPSRPCESSRPEATTPSQQLRPSTGRASLGTQQSNRAVVRAGSGTNTQQLRRGDGGRYSMRGNTPGVTSPAPQNYARKPPFRAGAAPLRVGGINSSQQKVQEMNAWLRRKDYNPMKAAAEARKAKELKASQANLSISNNSGAERYCYREEQFVSNRSMSFHVGPVMPKARMGFMEITRNRSQESLAVEEAEHASQRVLAEYSRGVVQDISRLSQQSSQATGKQLSGLAHTVDLLSQKCKKSIELIRSQNKGCLSVSVEDLLATAAEPARKGETLNEQLDRLSDAFDAVQRYLEQYSLDGHESPIPDFTDDASEIQSSASSLYMQKAHAQQEVSPNRARSALRSLGASAPFSATHS</sequence>
<dbReference type="STRING" id="334426.A0A158PJV7"/>
<feature type="compositionally biased region" description="Polar residues" evidence="1">
    <location>
        <begin position="292"/>
        <end position="304"/>
    </location>
</feature>
<accession>A0A158PJV7</accession>
<dbReference type="Proteomes" id="UP000267027">
    <property type="component" value="Unassembled WGS sequence"/>
</dbReference>
<dbReference type="OrthoDB" id="5822793at2759"/>
<feature type="compositionally biased region" description="Low complexity" evidence="1">
    <location>
        <begin position="456"/>
        <end position="468"/>
    </location>
</feature>
<reference evidence="2 3" key="2">
    <citation type="submission" date="2018-11" db="EMBL/GenBank/DDBJ databases">
        <authorList>
            <consortium name="Pathogen Informatics"/>
        </authorList>
    </citation>
    <scope>NUCLEOTIDE SEQUENCE [LARGE SCALE GENOMIC DNA]</scope>
    <source>
        <strain evidence="2 3">Costa Rica</strain>
    </source>
</reference>
<feature type="compositionally biased region" description="Low complexity" evidence="1">
    <location>
        <begin position="590"/>
        <end position="601"/>
    </location>
</feature>
<evidence type="ECO:0000313" key="3">
    <source>
        <dbReference type="Proteomes" id="UP000267027"/>
    </source>
</evidence>